<dbReference type="Pfam" id="PF13377">
    <property type="entry name" value="Peripla_BP_3"/>
    <property type="match status" value="1"/>
</dbReference>
<proteinExistence type="predicted"/>
<evidence type="ECO:0000313" key="6">
    <source>
        <dbReference type="Proteomes" id="UP000295807"/>
    </source>
</evidence>
<name>A0A4R3KPC3_9SPHI</name>
<keyword evidence="3" id="KW-0804">Transcription</keyword>
<dbReference type="CDD" id="cd01392">
    <property type="entry name" value="HTH_LacI"/>
    <property type="match status" value="1"/>
</dbReference>
<dbReference type="RefSeq" id="WP_132129530.1">
    <property type="nucleotide sequence ID" value="NZ_CP042432.1"/>
</dbReference>
<dbReference type="PANTHER" id="PTHR30146">
    <property type="entry name" value="LACI-RELATED TRANSCRIPTIONAL REPRESSOR"/>
    <property type="match status" value="1"/>
</dbReference>
<accession>A0A4R3KPC3</accession>
<dbReference type="Gene3D" id="1.10.260.40">
    <property type="entry name" value="lambda repressor-like DNA-binding domains"/>
    <property type="match status" value="1"/>
</dbReference>
<organism evidence="5 6">
    <name type="scientific">Anseongella ginsenosidimutans</name>
    <dbReference type="NCBI Taxonomy" id="496056"/>
    <lineage>
        <taxon>Bacteria</taxon>
        <taxon>Pseudomonadati</taxon>
        <taxon>Bacteroidota</taxon>
        <taxon>Sphingobacteriia</taxon>
        <taxon>Sphingobacteriales</taxon>
        <taxon>Sphingobacteriaceae</taxon>
        <taxon>Anseongella</taxon>
    </lineage>
</organism>
<keyword evidence="6" id="KW-1185">Reference proteome</keyword>
<evidence type="ECO:0000256" key="1">
    <source>
        <dbReference type="ARBA" id="ARBA00023015"/>
    </source>
</evidence>
<protein>
    <submittedName>
        <fullName evidence="5">LacI family transcriptional regulator</fullName>
    </submittedName>
</protein>
<dbReference type="SMART" id="SM00354">
    <property type="entry name" value="HTH_LACI"/>
    <property type="match status" value="1"/>
</dbReference>
<dbReference type="GO" id="GO:0000976">
    <property type="term" value="F:transcription cis-regulatory region binding"/>
    <property type="evidence" value="ECO:0007669"/>
    <property type="project" value="TreeGrafter"/>
</dbReference>
<feature type="domain" description="HTH lacI-type" evidence="4">
    <location>
        <begin position="9"/>
        <end position="63"/>
    </location>
</feature>
<dbReference type="AlphaFoldDB" id="A0A4R3KPC3"/>
<dbReference type="InterPro" id="IPR028082">
    <property type="entry name" value="Peripla_BP_I"/>
</dbReference>
<dbReference type="InterPro" id="IPR010982">
    <property type="entry name" value="Lambda_DNA-bd_dom_sf"/>
</dbReference>
<evidence type="ECO:0000256" key="3">
    <source>
        <dbReference type="ARBA" id="ARBA00023163"/>
    </source>
</evidence>
<dbReference type="EMBL" id="SMAD01000007">
    <property type="protein sequence ID" value="TCS86518.1"/>
    <property type="molecule type" value="Genomic_DNA"/>
</dbReference>
<dbReference type="Proteomes" id="UP000295807">
    <property type="component" value="Unassembled WGS sequence"/>
</dbReference>
<evidence type="ECO:0000313" key="5">
    <source>
        <dbReference type="EMBL" id="TCS86518.1"/>
    </source>
</evidence>
<dbReference type="Pfam" id="PF00356">
    <property type="entry name" value="LacI"/>
    <property type="match status" value="1"/>
</dbReference>
<dbReference type="Gene3D" id="3.40.50.2300">
    <property type="match status" value="2"/>
</dbReference>
<dbReference type="InterPro" id="IPR046335">
    <property type="entry name" value="LacI/GalR-like_sensor"/>
</dbReference>
<evidence type="ECO:0000259" key="4">
    <source>
        <dbReference type="PROSITE" id="PS50932"/>
    </source>
</evidence>
<gene>
    <name evidence="5" type="ORF">EDD80_10751</name>
</gene>
<comment type="caution">
    <text evidence="5">The sequence shown here is derived from an EMBL/GenBank/DDBJ whole genome shotgun (WGS) entry which is preliminary data.</text>
</comment>
<evidence type="ECO:0000256" key="2">
    <source>
        <dbReference type="ARBA" id="ARBA00023125"/>
    </source>
</evidence>
<dbReference type="SUPFAM" id="SSF47413">
    <property type="entry name" value="lambda repressor-like DNA-binding domains"/>
    <property type="match status" value="1"/>
</dbReference>
<dbReference type="CDD" id="cd06267">
    <property type="entry name" value="PBP1_LacI_sugar_binding-like"/>
    <property type="match status" value="1"/>
</dbReference>
<dbReference type="GO" id="GO:0003700">
    <property type="term" value="F:DNA-binding transcription factor activity"/>
    <property type="evidence" value="ECO:0007669"/>
    <property type="project" value="TreeGrafter"/>
</dbReference>
<keyword evidence="1" id="KW-0805">Transcription regulation</keyword>
<dbReference type="PANTHER" id="PTHR30146:SF109">
    <property type="entry name" value="HTH-TYPE TRANSCRIPTIONAL REGULATOR GALS"/>
    <property type="match status" value="1"/>
</dbReference>
<dbReference type="OrthoDB" id="9803256at2"/>
<dbReference type="SUPFAM" id="SSF53822">
    <property type="entry name" value="Periplasmic binding protein-like I"/>
    <property type="match status" value="1"/>
</dbReference>
<dbReference type="PROSITE" id="PS50932">
    <property type="entry name" value="HTH_LACI_2"/>
    <property type="match status" value="1"/>
</dbReference>
<dbReference type="InterPro" id="IPR000843">
    <property type="entry name" value="HTH_LacI"/>
</dbReference>
<keyword evidence="2" id="KW-0238">DNA-binding</keyword>
<reference evidence="5 6" key="1">
    <citation type="submission" date="2019-03" db="EMBL/GenBank/DDBJ databases">
        <title>Genomic Encyclopedia of Type Strains, Phase IV (KMG-IV): sequencing the most valuable type-strain genomes for metagenomic binning, comparative biology and taxonomic classification.</title>
        <authorList>
            <person name="Goeker M."/>
        </authorList>
    </citation>
    <scope>NUCLEOTIDE SEQUENCE [LARGE SCALE GENOMIC DNA]</scope>
    <source>
        <strain evidence="5 6">DSM 21100</strain>
    </source>
</reference>
<sequence>MKSNDKLESTIVDIARELRISPATVSRALNDHPKISHRTKERVREKALEMGYRRNKLASGLRNNRTYTIGMIVPRISMFFHAEVITIVQNLLHRQGYNLIICQSNDSRELEVDLASALYSSRVDGVLVASTLYTTDYSHFDVFVQKGIPLVFYDRVPVDFYPAQMVKGDEYRGGYLAGEHLAEAGCKNIAAIFGLLGCCLYKGRYAGFKAALKAHKLALKKDQVFFHELTHENALATLDKLFSSKPYPDGLFTANDTSALAVLEFARENKIRIPGDLKLIGYSNDPRAASVTPAITTVDQFPGEVARQLVAALNKLLDNRSKKIMEKPEALVTPVALIKRMTT</sequence>